<sequence length="145" mass="16962">MLDDLPGVADNAKKILFDMKCTTVIDDCNVHLRDVLNLLEDEMHSFRLSSIEANDLDKLYDTFYYYGKKEQLIEFLLDQMTNAINFKQADKDFLIYSWLVEKLTEEQYAKCSRELMKIPNTIGITTLIHLLMSSLLIIKKQMELI</sequence>
<protein>
    <submittedName>
        <fullName evidence="1">Uncharacterized protein</fullName>
    </submittedName>
</protein>
<dbReference type="EMBL" id="UGIX01000007">
    <property type="protein sequence ID" value="STQ83189.1"/>
    <property type="molecule type" value="Genomic_DNA"/>
</dbReference>
<evidence type="ECO:0000313" key="1">
    <source>
        <dbReference type="EMBL" id="STQ83189.1"/>
    </source>
</evidence>
<dbReference type="RefSeq" id="WP_258865477.1">
    <property type="nucleotide sequence ID" value="NZ_UGIX01000007.1"/>
</dbReference>
<proteinExistence type="predicted"/>
<comment type="caution">
    <text evidence="1">The sequence shown here is derived from an EMBL/GenBank/DDBJ whole genome shotgun (WGS) entry which is preliminary data.</text>
</comment>
<organism evidence="1 2">
    <name type="scientific">Enterococcus faecalis</name>
    <name type="common">Streptococcus faecalis</name>
    <dbReference type="NCBI Taxonomy" id="1351"/>
    <lineage>
        <taxon>Bacteria</taxon>
        <taxon>Bacillati</taxon>
        <taxon>Bacillota</taxon>
        <taxon>Bacilli</taxon>
        <taxon>Lactobacillales</taxon>
        <taxon>Enterococcaceae</taxon>
        <taxon>Enterococcus</taxon>
    </lineage>
</organism>
<gene>
    <name evidence="1" type="ORF">NCTC13379_03636</name>
</gene>
<accession>A0AAX2KVY8</accession>
<reference evidence="1 2" key="1">
    <citation type="submission" date="2018-06" db="EMBL/GenBank/DDBJ databases">
        <authorList>
            <consortium name="Pathogen Informatics"/>
            <person name="Doyle S."/>
        </authorList>
    </citation>
    <scope>NUCLEOTIDE SEQUENCE [LARGE SCALE GENOMIC DNA]</scope>
    <source>
        <strain evidence="1 2">NCTC13379</strain>
    </source>
</reference>
<dbReference type="AlphaFoldDB" id="A0AAX2KVY8"/>
<name>A0AAX2KVY8_ENTFL</name>
<evidence type="ECO:0000313" key="2">
    <source>
        <dbReference type="Proteomes" id="UP000254396"/>
    </source>
</evidence>
<dbReference type="Proteomes" id="UP000254396">
    <property type="component" value="Unassembled WGS sequence"/>
</dbReference>